<reference evidence="8" key="1">
    <citation type="journal article" date="2010" name="Nature">
        <title>The Amphimedon queenslandica genome and the evolution of animal complexity.</title>
        <authorList>
            <person name="Srivastava M."/>
            <person name="Simakov O."/>
            <person name="Chapman J."/>
            <person name="Fahey B."/>
            <person name="Gauthier M.E."/>
            <person name="Mitros T."/>
            <person name="Richards G.S."/>
            <person name="Conaco C."/>
            <person name="Dacre M."/>
            <person name="Hellsten U."/>
            <person name="Larroux C."/>
            <person name="Putnam N.H."/>
            <person name="Stanke M."/>
            <person name="Adamska M."/>
            <person name="Darling A."/>
            <person name="Degnan S.M."/>
            <person name="Oakley T.H."/>
            <person name="Plachetzki D.C."/>
            <person name="Zhai Y."/>
            <person name="Adamski M."/>
            <person name="Calcino A."/>
            <person name="Cummins S.F."/>
            <person name="Goodstein D.M."/>
            <person name="Harris C."/>
            <person name="Jackson D.J."/>
            <person name="Leys S.P."/>
            <person name="Shu S."/>
            <person name="Woodcroft B.J."/>
            <person name="Vervoort M."/>
            <person name="Kosik K.S."/>
            <person name="Manning G."/>
            <person name="Degnan B.M."/>
            <person name="Rokhsar D.S."/>
        </authorList>
    </citation>
    <scope>NUCLEOTIDE SEQUENCE [LARGE SCALE GENOMIC DNA]</scope>
</reference>
<comment type="subcellular location">
    <subcellularLocation>
        <location evidence="1">Cytoplasm</location>
        <location evidence="1">Cytoskeleton</location>
        <location evidence="1">Microtubule organizing center</location>
        <location evidence="1">Centrosome</location>
        <location evidence="1">Centriole</location>
    </subcellularLocation>
</comment>
<protein>
    <recommendedName>
        <fullName evidence="9">Centrosomal protein of 135 kDa</fullName>
    </recommendedName>
</protein>
<dbReference type="Gene3D" id="1.10.287.1490">
    <property type="match status" value="2"/>
</dbReference>
<feature type="region of interest" description="Disordered" evidence="6">
    <location>
        <begin position="1087"/>
        <end position="1125"/>
    </location>
</feature>
<keyword evidence="2" id="KW-0963">Cytoplasm</keyword>
<feature type="coiled-coil region" evidence="5">
    <location>
        <begin position="93"/>
        <end position="127"/>
    </location>
</feature>
<dbReference type="InterPro" id="IPR051877">
    <property type="entry name" value="Centriole_BasalBody_StrucProt"/>
</dbReference>
<evidence type="ECO:0000256" key="1">
    <source>
        <dbReference type="ARBA" id="ARBA00004114"/>
    </source>
</evidence>
<sequence>MATAIERKFTGLRKRLDQLGYRQALGIESLPLVERLFNDLLHTTESLRNAKLQITRSKEQKGLWEKHVEPYQQDNSRLTQENVALHQQILALKESLEQRTKELKVCMRRLEHENADLKFLNNQYMQRIISQEKESQLKSERILELQEKNSQAAIIQTPGGRKKTLPYRRQRMEMDSVLTPSSSKGKLLPVLPEPDPQVVDLLKMAEEKMIEMQRSLDSIGKEKKEMKDSIKDLRRQVERRENEIERLSGQLRGGRPPEALAMEGKIESNERMTAHLNIQVDFLQQANQKLEADLAEANESKTKLQARVNDLAGKNAKICSELQEISEMVKEMEREREESESLLQTQIKDLQERRNEGEKQLIQMERELMKNKESYQELLSDNKKMAEILSSSQADCNRAASLIERLTNENNQLRKQARLAKEPGLDQYGSMYGDVGKERDQLRETLRKLELDLKQSQDQAKALAQDRDNTQLLYRQVCEELSRFKSPTATKTSGPHPPLTHPPTSSPLPPPPLPSSPLPPSLTHHVSRLEGERDDARTEVRELRSECQSLREKLSMIREEKGEVEKDRNREEVRHLQTQLEELSKERDKLKLKSESLRETISGLEKEVIESTSALSSAKSDNRQLNGKIKRLQGLLEASENARKEDHTGLQHQISETEIIIIESNKLKSRLSQLEGEVEKKQDKMEELTQSLKALDREHDLLRRECDSKDEEISKLKNEMQQKDSKNEHYEGHMTRFKAFEFEAQNVLATKEKELALLRQQLSHCEEEKERREGENASLSQSLKQLKDDLATMTMENQRVNEELRRVSSEREKLTVQAKEQQETLVKYQEELSVKDQERVQLLESYQSLAKEAERLELTIQQAKSQHSSLDIEISSLQQENNQLRELCQQHTSEISQHLATLESYELQMSSLTSSLAKMEEMCRQEQNEKQALMGDLAAVRELCVQLDKTKDSLTRQLASVSAVDEQTHSEMNDLLAERDLLKQQYNNERTRVQNLEVLLSNERKKEFKAHLANEERETEINHLRQQLTRLENENVAQRDQIKRLRSDLTIKQEELSRLTSEQSTLSLQKQETENQLSRLRTVISASSTLSPKQSSHEVTHSVSASSKSQPTGVEEAISREEEELRVESAKLISELLSQSMEKTNNN</sequence>
<name>A0AAN0JDS0_AMPQE</name>
<dbReference type="RefSeq" id="XP_019854906.1">
    <property type="nucleotide sequence ID" value="XM_019999347.1"/>
</dbReference>
<evidence type="ECO:0000256" key="2">
    <source>
        <dbReference type="ARBA" id="ARBA00022490"/>
    </source>
</evidence>
<feature type="coiled-coil region" evidence="5">
    <location>
        <begin position="972"/>
        <end position="1076"/>
    </location>
</feature>
<proteinExistence type="inferred from homology"/>
<dbReference type="GeneID" id="100636290"/>
<feature type="compositionally biased region" description="Polar residues" evidence="6">
    <location>
        <begin position="1101"/>
        <end position="1112"/>
    </location>
</feature>
<dbReference type="Proteomes" id="UP000007879">
    <property type="component" value="Unassembled WGS sequence"/>
</dbReference>
<evidence type="ECO:0000256" key="5">
    <source>
        <dbReference type="SAM" id="Coils"/>
    </source>
</evidence>
<dbReference type="PANTHER" id="PTHR20544:SF0">
    <property type="entry name" value="NUCLEOPROTEIN TPR_MLP1 DOMAIN-CONTAINING PROTEIN"/>
    <property type="match status" value="1"/>
</dbReference>
<dbReference type="KEGG" id="aqu:100636290"/>
<keyword evidence="3" id="KW-0206">Cytoskeleton</keyword>
<comment type="similarity">
    <text evidence="4">Belongs to the CEP135/TSGA10 family.</text>
</comment>
<feature type="compositionally biased region" description="Pro residues" evidence="6">
    <location>
        <begin position="495"/>
        <end position="520"/>
    </location>
</feature>
<feature type="compositionally biased region" description="Basic and acidic residues" evidence="6">
    <location>
        <begin position="527"/>
        <end position="538"/>
    </location>
</feature>
<accession>A0AAN0JDS0</accession>
<keyword evidence="5" id="KW-0175">Coiled coil</keyword>
<reference evidence="7" key="2">
    <citation type="submission" date="2024-06" db="UniProtKB">
        <authorList>
            <consortium name="EnsemblMetazoa"/>
        </authorList>
    </citation>
    <scope>IDENTIFICATION</scope>
</reference>
<dbReference type="PANTHER" id="PTHR20544">
    <property type="entry name" value="CENTROSOMAL PROTEIN CEP135"/>
    <property type="match status" value="1"/>
</dbReference>
<dbReference type="AlphaFoldDB" id="A0AAN0JDS0"/>
<keyword evidence="8" id="KW-1185">Reference proteome</keyword>
<dbReference type="EnsemblMetazoa" id="XM_019999347.1">
    <property type="protein sequence ID" value="XP_019854906.1"/>
    <property type="gene ID" value="LOC100636290"/>
</dbReference>
<organism evidence="7 8">
    <name type="scientific">Amphimedon queenslandica</name>
    <name type="common">Sponge</name>
    <dbReference type="NCBI Taxonomy" id="400682"/>
    <lineage>
        <taxon>Eukaryota</taxon>
        <taxon>Metazoa</taxon>
        <taxon>Porifera</taxon>
        <taxon>Demospongiae</taxon>
        <taxon>Heteroscleromorpha</taxon>
        <taxon>Haplosclerida</taxon>
        <taxon>Niphatidae</taxon>
        <taxon>Amphimedon</taxon>
    </lineage>
</organism>
<dbReference type="GO" id="GO:0005814">
    <property type="term" value="C:centriole"/>
    <property type="evidence" value="ECO:0007669"/>
    <property type="project" value="UniProtKB-SubCell"/>
</dbReference>
<dbReference type="CDD" id="cd22292">
    <property type="entry name" value="cc_Cep135_MBD"/>
    <property type="match status" value="1"/>
</dbReference>
<feature type="coiled-coil region" evidence="5">
    <location>
        <begin position="202"/>
        <end position="473"/>
    </location>
</feature>
<evidence type="ECO:0000256" key="4">
    <source>
        <dbReference type="ARBA" id="ARBA00038123"/>
    </source>
</evidence>
<evidence type="ECO:0008006" key="9">
    <source>
        <dbReference type="Google" id="ProtNLM"/>
    </source>
</evidence>
<feature type="region of interest" description="Disordered" evidence="6">
    <location>
        <begin position="485"/>
        <end position="538"/>
    </location>
</feature>
<evidence type="ECO:0000313" key="7">
    <source>
        <dbReference type="EnsemblMetazoa" id="XP_019854906.1"/>
    </source>
</evidence>
<evidence type="ECO:0000256" key="3">
    <source>
        <dbReference type="ARBA" id="ARBA00023212"/>
    </source>
</evidence>
<evidence type="ECO:0000313" key="8">
    <source>
        <dbReference type="Proteomes" id="UP000007879"/>
    </source>
</evidence>
<evidence type="ECO:0000256" key="6">
    <source>
        <dbReference type="SAM" id="MobiDB-lite"/>
    </source>
</evidence>